<dbReference type="CDD" id="cd17535">
    <property type="entry name" value="REC_NarL-like"/>
    <property type="match status" value="1"/>
</dbReference>
<dbReference type="InterPro" id="IPR001789">
    <property type="entry name" value="Sig_transdc_resp-reg_receiver"/>
</dbReference>
<organism evidence="9 10">
    <name type="scientific">Streptoalloteichus hindustanus</name>
    <dbReference type="NCBI Taxonomy" id="2017"/>
    <lineage>
        <taxon>Bacteria</taxon>
        <taxon>Bacillati</taxon>
        <taxon>Actinomycetota</taxon>
        <taxon>Actinomycetes</taxon>
        <taxon>Pseudonocardiales</taxon>
        <taxon>Pseudonocardiaceae</taxon>
        <taxon>Streptoalloteichus</taxon>
    </lineage>
</organism>
<evidence type="ECO:0000256" key="4">
    <source>
        <dbReference type="ARBA" id="ARBA00023163"/>
    </source>
</evidence>
<dbReference type="PRINTS" id="PR00038">
    <property type="entry name" value="HTHLUXR"/>
</dbReference>
<gene>
    <name evidence="9" type="ORF">SAMN05444320_101662</name>
</gene>
<dbReference type="PANTHER" id="PTHR43214:SF24">
    <property type="entry name" value="TRANSCRIPTIONAL REGULATORY PROTEIN NARL-RELATED"/>
    <property type="match status" value="1"/>
</dbReference>
<dbReference type="OrthoDB" id="9808843at2"/>
<keyword evidence="4" id="KW-0804">Transcription</keyword>
<name>A0A1M4V6Y6_STRHI</name>
<dbReference type="SMART" id="SM00421">
    <property type="entry name" value="HTH_LUXR"/>
    <property type="match status" value="1"/>
</dbReference>
<protein>
    <submittedName>
        <fullName evidence="9">Two component transcriptional regulator, LuxR family</fullName>
    </submittedName>
</protein>
<dbReference type="CDD" id="cd06170">
    <property type="entry name" value="LuxR_C_like"/>
    <property type="match status" value="1"/>
</dbReference>
<dbReference type="InterPro" id="IPR000792">
    <property type="entry name" value="Tscrpt_reg_LuxR_C"/>
</dbReference>
<keyword evidence="3" id="KW-0238">DNA-binding</keyword>
<dbReference type="PROSITE" id="PS50043">
    <property type="entry name" value="HTH_LUXR_2"/>
    <property type="match status" value="1"/>
</dbReference>
<dbReference type="PROSITE" id="PS00622">
    <property type="entry name" value="HTH_LUXR_1"/>
    <property type="match status" value="1"/>
</dbReference>
<dbReference type="SUPFAM" id="SSF46894">
    <property type="entry name" value="C-terminal effector domain of the bipartite response regulators"/>
    <property type="match status" value="1"/>
</dbReference>
<evidence type="ECO:0000256" key="5">
    <source>
        <dbReference type="PROSITE-ProRule" id="PRU00169"/>
    </source>
</evidence>
<evidence type="ECO:0000256" key="2">
    <source>
        <dbReference type="ARBA" id="ARBA00023015"/>
    </source>
</evidence>
<dbReference type="InterPro" id="IPR058245">
    <property type="entry name" value="NreC/VraR/RcsB-like_REC"/>
</dbReference>
<dbReference type="Proteomes" id="UP000184501">
    <property type="component" value="Unassembled WGS sequence"/>
</dbReference>
<proteinExistence type="predicted"/>
<dbReference type="STRING" id="2017.SAMN05444320_101662"/>
<feature type="region of interest" description="Disordered" evidence="6">
    <location>
        <begin position="214"/>
        <end position="238"/>
    </location>
</feature>
<dbReference type="SMART" id="SM00448">
    <property type="entry name" value="REC"/>
    <property type="match status" value="1"/>
</dbReference>
<dbReference type="AlphaFoldDB" id="A0A1M4V6Y6"/>
<evidence type="ECO:0000256" key="6">
    <source>
        <dbReference type="SAM" id="MobiDB-lite"/>
    </source>
</evidence>
<evidence type="ECO:0000313" key="9">
    <source>
        <dbReference type="EMBL" id="SHE64682.1"/>
    </source>
</evidence>
<feature type="domain" description="Response regulatory" evidence="8">
    <location>
        <begin position="3"/>
        <end position="119"/>
    </location>
</feature>
<feature type="modified residue" description="4-aspartylphosphate" evidence="5">
    <location>
        <position position="54"/>
    </location>
</feature>
<feature type="domain" description="HTH luxR-type" evidence="7">
    <location>
        <begin position="148"/>
        <end position="213"/>
    </location>
</feature>
<reference evidence="9 10" key="1">
    <citation type="submission" date="2016-11" db="EMBL/GenBank/DDBJ databases">
        <authorList>
            <person name="Jaros S."/>
            <person name="Januszkiewicz K."/>
            <person name="Wedrychowicz H."/>
        </authorList>
    </citation>
    <scope>NUCLEOTIDE SEQUENCE [LARGE SCALE GENOMIC DNA]</scope>
    <source>
        <strain evidence="9 10">DSM 44523</strain>
    </source>
</reference>
<dbReference type="GO" id="GO:0000160">
    <property type="term" value="P:phosphorelay signal transduction system"/>
    <property type="evidence" value="ECO:0007669"/>
    <property type="project" value="InterPro"/>
</dbReference>
<dbReference type="EMBL" id="FQVN01000001">
    <property type="protein sequence ID" value="SHE64682.1"/>
    <property type="molecule type" value="Genomic_DNA"/>
</dbReference>
<evidence type="ECO:0000256" key="1">
    <source>
        <dbReference type="ARBA" id="ARBA00022553"/>
    </source>
</evidence>
<dbReference type="GO" id="GO:0003677">
    <property type="term" value="F:DNA binding"/>
    <property type="evidence" value="ECO:0007669"/>
    <property type="project" value="UniProtKB-KW"/>
</dbReference>
<keyword evidence="10" id="KW-1185">Reference proteome</keyword>
<accession>A0A1M4V6Y6</accession>
<dbReference type="Gene3D" id="3.40.50.2300">
    <property type="match status" value="1"/>
</dbReference>
<dbReference type="InterPro" id="IPR011006">
    <property type="entry name" value="CheY-like_superfamily"/>
</dbReference>
<keyword evidence="1 5" id="KW-0597">Phosphoprotein</keyword>
<dbReference type="RefSeq" id="WP_073479783.1">
    <property type="nucleotide sequence ID" value="NZ_FQVN01000001.1"/>
</dbReference>
<evidence type="ECO:0000259" key="7">
    <source>
        <dbReference type="PROSITE" id="PS50043"/>
    </source>
</evidence>
<evidence type="ECO:0000259" key="8">
    <source>
        <dbReference type="PROSITE" id="PS50110"/>
    </source>
</evidence>
<evidence type="ECO:0000313" key="10">
    <source>
        <dbReference type="Proteomes" id="UP000184501"/>
    </source>
</evidence>
<sequence length="238" mass="25025">MIRVVLADDEAVVRMGVRAILATDREIEVVAEAADGRQAVDLVLAHRPDVAVVDVRMPGLDGLTAAAEIRRLAPETAVLVLTTFSEDGYIARALGDGASGFLLKTGDPRELVSGVRAAAEGAAYLSPVVARRVLDELAGQRMSRGADARDRANALTEREREVLALLGAGLSNAEIARRVHVVEGTVKAHVTAILRRLGVRNRVQAAIVAHEAGLVPPSAPGTRPRTDPLANPSPQGPS</sequence>
<dbReference type="PANTHER" id="PTHR43214">
    <property type="entry name" value="TWO-COMPONENT RESPONSE REGULATOR"/>
    <property type="match status" value="1"/>
</dbReference>
<dbReference type="InterPro" id="IPR016032">
    <property type="entry name" value="Sig_transdc_resp-reg_C-effctor"/>
</dbReference>
<dbReference type="InterPro" id="IPR039420">
    <property type="entry name" value="WalR-like"/>
</dbReference>
<evidence type="ECO:0000256" key="3">
    <source>
        <dbReference type="ARBA" id="ARBA00023125"/>
    </source>
</evidence>
<dbReference type="PROSITE" id="PS50110">
    <property type="entry name" value="RESPONSE_REGULATORY"/>
    <property type="match status" value="1"/>
</dbReference>
<keyword evidence="2" id="KW-0805">Transcription regulation</keyword>
<dbReference type="Pfam" id="PF00072">
    <property type="entry name" value="Response_reg"/>
    <property type="match status" value="1"/>
</dbReference>
<dbReference type="Pfam" id="PF00196">
    <property type="entry name" value="GerE"/>
    <property type="match status" value="1"/>
</dbReference>
<dbReference type="GO" id="GO:0006355">
    <property type="term" value="P:regulation of DNA-templated transcription"/>
    <property type="evidence" value="ECO:0007669"/>
    <property type="project" value="InterPro"/>
</dbReference>
<dbReference type="SUPFAM" id="SSF52172">
    <property type="entry name" value="CheY-like"/>
    <property type="match status" value="1"/>
</dbReference>